<dbReference type="PROSITE" id="PS01331">
    <property type="entry name" value="THYMIDYLATE_KINASE"/>
    <property type="match status" value="1"/>
</dbReference>
<dbReference type="EMBL" id="FRAE01000033">
    <property type="protein sequence ID" value="SHK09919.1"/>
    <property type="molecule type" value="Genomic_DNA"/>
</dbReference>
<evidence type="ECO:0000256" key="4">
    <source>
        <dbReference type="ARBA" id="ARBA00022679"/>
    </source>
</evidence>
<evidence type="ECO:0000256" key="5">
    <source>
        <dbReference type="ARBA" id="ARBA00022727"/>
    </source>
</evidence>
<dbReference type="AlphaFoldDB" id="A0A1M6PPR3"/>
<dbReference type="EC" id="2.7.4.9" evidence="2 11"/>
<dbReference type="GO" id="GO:0006233">
    <property type="term" value="P:dTDP biosynthetic process"/>
    <property type="evidence" value="ECO:0007669"/>
    <property type="project" value="InterPro"/>
</dbReference>
<evidence type="ECO:0000256" key="7">
    <source>
        <dbReference type="ARBA" id="ARBA00022777"/>
    </source>
</evidence>
<keyword evidence="7 11" id="KW-0418">Kinase</keyword>
<dbReference type="InterPro" id="IPR018094">
    <property type="entry name" value="Thymidylate_kinase"/>
</dbReference>
<comment type="catalytic activity">
    <reaction evidence="9 11">
        <text>dTMP + ATP = dTDP + ADP</text>
        <dbReference type="Rhea" id="RHEA:13517"/>
        <dbReference type="ChEBI" id="CHEBI:30616"/>
        <dbReference type="ChEBI" id="CHEBI:58369"/>
        <dbReference type="ChEBI" id="CHEBI:63528"/>
        <dbReference type="ChEBI" id="CHEBI:456216"/>
        <dbReference type="EC" id="2.7.4.9"/>
    </reaction>
</comment>
<dbReference type="PANTHER" id="PTHR10344:SF4">
    <property type="entry name" value="UMP-CMP KINASE 2, MITOCHONDRIAL"/>
    <property type="match status" value="1"/>
</dbReference>
<dbReference type="GO" id="GO:0005524">
    <property type="term" value="F:ATP binding"/>
    <property type="evidence" value="ECO:0007669"/>
    <property type="project" value="UniProtKB-UniRule"/>
</dbReference>
<evidence type="ECO:0000256" key="6">
    <source>
        <dbReference type="ARBA" id="ARBA00022741"/>
    </source>
</evidence>
<evidence type="ECO:0000256" key="2">
    <source>
        <dbReference type="ARBA" id="ARBA00012980"/>
    </source>
</evidence>
<dbReference type="GO" id="GO:0004798">
    <property type="term" value="F:dTMP kinase activity"/>
    <property type="evidence" value="ECO:0007669"/>
    <property type="project" value="UniProtKB-UniRule"/>
</dbReference>
<keyword evidence="6 11" id="KW-0547">Nucleotide-binding</keyword>
<evidence type="ECO:0000256" key="10">
    <source>
        <dbReference type="ARBA" id="ARBA00057735"/>
    </source>
</evidence>
<organism evidence="13 14">
    <name type="scientific">Tepidibacter formicigenes DSM 15518</name>
    <dbReference type="NCBI Taxonomy" id="1123349"/>
    <lineage>
        <taxon>Bacteria</taxon>
        <taxon>Bacillati</taxon>
        <taxon>Bacillota</taxon>
        <taxon>Clostridia</taxon>
        <taxon>Peptostreptococcales</taxon>
        <taxon>Peptostreptococcaceae</taxon>
        <taxon>Tepidibacter</taxon>
    </lineage>
</organism>
<feature type="domain" description="Thymidylate kinase-like" evidence="12">
    <location>
        <begin position="8"/>
        <end position="197"/>
    </location>
</feature>
<dbReference type="Proteomes" id="UP000242497">
    <property type="component" value="Unassembled WGS sequence"/>
</dbReference>
<dbReference type="GO" id="GO:0005829">
    <property type="term" value="C:cytosol"/>
    <property type="evidence" value="ECO:0007669"/>
    <property type="project" value="TreeGrafter"/>
</dbReference>
<evidence type="ECO:0000256" key="1">
    <source>
        <dbReference type="ARBA" id="ARBA00009776"/>
    </source>
</evidence>
<keyword evidence="8 11" id="KW-0067">ATP-binding</keyword>
<dbReference type="NCBIfam" id="TIGR00041">
    <property type="entry name" value="DTMP_kinase"/>
    <property type="match status" value="1"/>
</dbReference>
<dbReference type="InterPro" id="IPR027417">
    <property type="entry name" value="P-loop_NTPase"/>
</dbReference>
<keyword evidence="4 11" id="KW-0808">Transferase</keyword>
<dbReference type="GO" id="GO:0006235">
    <property type="term" value="P:dTTP biosynthetic process"/>
    <property type="evidence" value="ECO:0007669"/>
    <property type="project" value="UniProtKB-UniRule"/>
</dbReference>
<reference evidence="14" key="1">
    <citation type="submission" date="2016-11" db="EMBL/GenBank/DDBJ databases">
        <authorList>
            <person name="Varghese N."/>
            <person name="Submissions S."/>
        </authorList>
    </citation>
    <scope>NUCLEOTIDE SEQUENCE [LARGE SCALE GENOMIC DNA]</scope>
    <source>
        <strain evidence="14">DSM 15518</strain>
    </source>
</reference>
<evidence type="ECO:0000256" key="3">
    <source>
        <dbReference type="ARBA" id="ARBA00017144"/>
    </source>
</evidence>
<evidence type="ECO:0000313" key="13">
    <source>
        <dbReference type="EMBL" id="SHK09919.1"/>
    </source>
</evidence>
<dbReference type="PANTHER" id="PTHR10344">
    <property type="entry name" value="THYMIDYLATE KINASE"/>
    <property type="match status" value="1"/>
</dbReference>
<dbReference type="STRING" id="1123349.SAMN02744037_01619"/>
<dbReference type="SUPFAM" id="SSF52540">
    <property type="entry name" value="P-loop containing nucleoside triphosphate hydrolases"/>
    <property type="match status" value="1"/>
</dbReference>
<comment type="function">
    <text evidence="10 11">Phosphorylation of dTMP to form dTDP in both de novo and salvage pathways of dTTP synthesis.</text>
</comment>
<keyword evidence="5 11" id="KW-0545">Nucleotide biosynthesis</keyword>
<sequence length="207" mass="23702">MKGLFITIEGPDGSGKSTQIKLLKEHLENKGYDVLLTREPGGTNISEKIRNIILDKENKSMHPKTEALLYAASRAQHVEQLIKPALNDGKIVICDRFVDSSLVYQGLGRDLGIDNIYNLNLFAMGDVIPNLTLLFDIDMTVAKKRKENRGNLDRLESEEDFFHKKVFNGYKELKNLYPDRIQLVKADDSIKEVHERIINMIDEFLER</sequence>
<evidence type="ECO:0000313" key="14">
    <source>
        <dbReference type="Proteomes" id="UP000242497"/>
    </source>
</evidence>
<protein>
    <recommendedName>
        <fullName evidence="3 11">Thymidylate kinase</fullName>
        <ecNumber evidence="2 11">2.7.4.9</ecNumber>
    </recommendedName>
    <alternativeName>
        <fullName evidence="11">dTMP kinase</fullName>
    </alternativeName>
</protein>
<name>A0A1M6PPR3_9FIRM</name>
<comment type="similarity">
    <text evidence="1 11">Belongs to the thymidylate kinase family.</text>
</comment>
<dbReference type="FunFam" id="3.40.50.300:FF:000225">
    <property type="entry name" value="Thymidylate kinase"/>
    <property type="match status" value="1"/>
</dbReference>
<evidence type="ECO:0000259" key="12">
    <source>
        <dbReference type="Pfam" id="PF02223"/>
    </source>
</evidence>
<proteinExistence type="inferred from homology"/>
<evidence type="ECO:0000256" key="9">
    <source>
        <dbReference type="ARBA" id="ARBA00048743"/>
    </source>
</evidence>
<dbReference type="Pfam" id="PF02223">
    <property type="entry name" value="Thymidylate_kin"/>
    <property type="match status" value="1"/>
</dbReference>
<keyword evidence="14" id="KW-1185">Reference proteome</keyword>
<dbReference type="RefSeq" id="WP_072888924.1">
    <property type="nucleotide sequence ID" value="NZ_FRAE01000033.1"/>
</dbReference>
<gene>
    <name evidence="11" type="primary">tmk</name>
    <name evidence="13" type="ORF">SAMN02744037_01619</name>
</gene>
<dbReference type="Gene3D" id="3.40.50.300">
    <property type="entry name" value="P-loop containing nucleotide triphosphate hydrolases"/>
    <property type="match status" value="1"/>
</dbReference>
<accession>A0A1M6PPR3</accession>
<dbReference type="GO" id="GO:0006227">
    <property type="term" value="P:dUDP biosynthetic process"/>
    <property type="evidence" value="ECO:0007669"/>
    <property type="project" value="TreeGrafter"/>
</dbReference>
<dbReference type="HAMAP" id="MF_00165">
    <property type="entry name" value="Thymidylate_kinase"/>
    <property type="match status" value="1"/>
</dbReference>
<dbReference type="CDD" id="cd01672">
    <property type="entry name" value="TMPK"/>
    <property type="match status" value="1"/>
</dbReference>
<feature type="binding site" evidence="11">
    <location>
        <begin position="10"/>
        <end position="17"/>
    </location>
    <ligand>
        <name>ATP</name>
        <dbReference type="ChEBI" id="CHEBI:30616"/>
    </ligand>
</feature>
<evidence type="ECO:0000256" key="8">
    <source>
        <dbReference type="ARBA" id="ARBA00022840"/>
    </source>
</evidence>
<dbReference type="InterPro" id="IPR039430">
    <property type="entry name" value="Thymidylate_kin-like_dom"/>
</dbReference>
<dbReference type="InterPro" id="IPR018095">
    <property type="entry name" value="Thymidylate_kin_CS"/>
</dbReference>
<evidence type="ECO:0000256" key="11">
    <source>
        <dbReference type="HAMAP-Rule" id="MF_00165"/>
    </source>
</evidence>